<comment type="function">
    <text evidence="12 13">Catalyzes the ATP-dependent phosphorylation of L-homoserine to L-homoserine phosphate.</text>
</comment>
<sequence length="294" mass="32110">MKPFRISVPASSGNVGPGFDSTGLALGLYLHLNVLEANSLQFYSDGESISTENHFIWNIAEHIAHKHGITLPACKVQEANDIPLARGLGSSASAIVAGIELANQLGNLHLTPEQKLQYGTEIEGHPDNVAPSIYGGLIISTVFEEKIEHIQLKDIDVDIVAYIPNVELKTSVSRNCLPDSYKRDYAAKASAISNLTIAALYSKDYKLAGKLMEEDLFHEPFRSELIPNFSYIREEAKKHGAFGTILSGAGPTMLSITSKGKGATLQRYMSNLSLLADYQIKYIPIDYQGITIQD</sequence>
<evidence type="ECO:0000313" key="17">
    <source>
        <dbReference type="Proteomes" id="UP001275436"/>
    </source>
</evidence>
<evidence type="ECO:0000256" key="5">
    <source>
        <dbReference type="ARBA" id="ARBA00022605"/>
    </source>
</evidence>
<keyword evidence="6 13" id="KW-0808">Transferase</keyword>
<comment type="similarity">
    <text evidence="2 13">Belongs to the GHMP kinase family. Homoserine kinase subfamily.</text>
</comment>
<dbReference type="HAMAP" id="MF_00384">
    <property type="entry name" value="Homoser_kinase"/>
    <property type="match status" value="1"/>
</dbReference>
<gene>
    <name evidence="13 16" type="primary">thrB</name>
    <name evidence="16" type="ORF">MACH08_05850</name>
</gene>
<evidence type="ECO:0000256" key="11">
    <source>
        <dbReference type="ARBA" id="ARBA00049375"/>
    </source>
</evidence>
<name>A0ABQ5TF48_9BACI</name>
<feature type="domain" description="GHMP kinase N-terminal" evidence="14">
    <location>
        <begin position="55"/>
        <end position="136"/>
    </location>
</feature>
<dbReference type="SUPFAM" id="SSF54211">
    <property type="entry name" value="Ribosomal protein S5 domain 2-like"/>
    <property type="match status" value="1"/>
</dbReference>
<proteinExistence type="inferred from homology"/>
<keyword evidence="13" id="KW-0963">Cytoplasm</keyword>
<accession>A0ABQ5TF48</accession>
<comment type="catalytic activity">
    <reaction evidence="11 13">
        <text>L-homoserine + ATP = O-phospho-L-homoserine + ADP + H(+)</text>
        <dbReference type="Rhea" id="RHEA:13985"/>
        <dbReference type="ChEBI" id="CHEBI:15378"/>
        <dbReference type="ChEBI" id="CHEBI:30616"/>
        <dbReference type="ChEBI" id="CHEBI:57476"/>
        <dbReference type="ChEBI" id="CHEBI:57590"/>
        <dbReference type="ChEBI" id="CHEBI:456216"/>
        <dbReference type="EC" id="2.7.1.39"/>
    </reaction>
</comment>
<organism evidence="16 17">
    <name type="scientific">Oceanobacillus kimchii</name>
    <dbReference type="NCBI Taxonomy" id="746691"/>
    <lineage>
        <taxon>Bacteria</taxon>
        <taxon>Bacillati</taxon>
        <taxon>Bacillota</taxon>
        <taxon>Bacilli</taxon>
        <taxon>Bacillales</taxon>
        <taxon>Bacillaceae</taxon>
        <taxon>Oceanobacillus</taxon>
    </lineage>
</organism>
<evidence type="ECO:0000256" key="9">
    <source>
        <dbReference type="ARBA" id="ARBA00022777"/>
    </source>
</evidence>
<dbReference type="InterPro" id="IPR014721">
    <property type="entry name" value="Ribsml_uS5_D2-typ_fold_subgr"/>
</dbReference>
<comment type="subcellular location">
    <subcellularLocation>
        <location evidence="13">Cytoplasm</location>
    </subcellularLocation>
</comment>
<protein>
    <recommendedName>
        <fullName evidence="4 13">Homoserine kinase</fullName>
        <shortName evidence="13">HK</shortName>
        <shortName evidence="13">HSK</shortName>
        <ecNumber evidence="3 13">2.7.1.39</ecNumber>
    </recommendedName>
</protein>
<dbReference type="PANTHER" id="PTHR20861">
    <property type="entry name" value="HOMOSERINE/4-DIPHOSPHOCYTIDYL-2-C-METHYL-D-ERYTHRITOL KINASE"/>
    <property type="match status" value="1"/>
</dbReference>
<evidence type="ECO:0000256" key="7">
    <source>
        <dbReference type="ARBA" id="ARBA00022697"/>
    </source>
</evidence>
<reference evidence="16 17" key="1">
    <citation type="submission" date="2023-02" db="EMBL/GenBank/DDBJ databases">
        <title>Oceanobacillus kimchii IFOP_LL358 isolated form Alexandrium catenella lab strain.</title>
        <authorList>
            <person name="Gajardo G."/>
            <person name="Ueki S."/>
            <person name="Maruyama F."/>
        </authorList>
    </citation>
    <scope>NUCLEOTIDE SEQUENCE [LARGE SCALE GENOMIC DNA]</scope>
    <source>
        <strain evidence="16 17">IFOP_LL358</strain>
    </source>
</reference>
<feature type="domain" description="GHMP kinase C-terminal" evidence="15">
    <location>
        <begin position="197"/>
        <end position="270"/>
    </location>
</feature>
<dbReference type="RefSeq" id="WP_069686100.1">
    <property type="nucleotide sequence ID" value="NZ_BSKO01000001.1"/>
</dbReference>
<evidence type="ECO:0000256" key="2">
    <source>
        <dbReference type="ARBA" id="ARBA00007370"/>
    </source>
</evidence>
<evidence type="ECO:0000259" key="15">
    <source>
        <dbReference type="Pfam" id="PF08544"/>
    </source>
</evidence>
<dbReference type="InterPro" id="IPR000870">
    <property type="entry name" value="Homoserine_kinase"/>
</dbReference>
<evidence type="ECO:0000259" key="14">
    <source>
        <dbReference type="Pfam" id="PF00288"/>
    </source>
</evidence>
<dbReference type="InterPro" id="IPR006204">
    <property type="entry name" value="GHMP_kinase_N_dom"/>
</dbReference>
<dbReference type="Pfam" id="PF08544">
    <property type="entry name" value="GHMP_kinases_C"/>
    <property type="match status" value="1"/>
</dbReference>
<evidence type="ECO:0000256" key="6">
    <source>
        <dbReference type="ARBA" id="ARBA00022679"/>
    </source>
</evidence>
<dbReference type="PANTHER" id="PTHR20861:SF1">
    <property type="entry name" value="HOMOSERINE KINASE"/>
    <property type="match status" value="1"/>
</dbReference>
<dbReference type="PIRSF" id="PIRSF000676">
    <property type="entry name" value="Homoser_kin"/>
    <property type="match status" value="1"/>
</dbReference>
<comment type="pathway">
    <text evidence="1 13">Amino-acid biosynthesis; L-threonine biosynthesis; L-threonine from L-aspartate: step 4/5.</text>
</comment>
<keyword evidence="10 13" id="KW-0067">ATP-binding</keyword>
<dbReference type="InterPro" id="IPR013750">
    <property type="entry name" value="GHMP_kinase_C_dom"/>
</dbReference>
<keyword evidence="9 13" id="KW-0418">Kinase</keyword>
<evidence type="ECO:0000313" key="16">
    <source>
        <dbReference type="EMBL" id="GLO64801.1"/>
    </source>
</evidence>
<feature type="binding site" evidence="13">
    <location>
        <begin position="83"/>
        <end position="93"/>
    </location>
    <ligand>
        <name>ATP</name>
        <dbReference type="ChEBI" id="CHEBI:30616"/>
    </ligand>
</feature>
<dbReference type="EC" id="2.7.1.39" evidence="3 13"/>
<dbReference type="Gene3D" id="3.30.70.890">
    <property type="entry name" value="GHMP kinase, C-terminal domain"/>
    <property type="match status" value="1"/>
</dbReference>
<dbReference type="Gene3D" id="3.30.230.10">
    <property type="match status" value="1"/>
</dbReference>
<evidence type="ECO:0000256" key="10">
    <source>
        <dbReference type="ARBA" id="ARBA00022840"/>
    </source>
</evidence>
<dbReference type="InterPro" id="IPR036554">
    <property type="entry name" value="GHMP_kinase_C_sf"/>
</dbReference>
<dbReference type="EMBL" id="BSKO01000001">
    <property type="protein sequence ID" value="GLO64801.1"/>
    <property type="molecule type" value="Genomic_DNA"/>
</dbReference>
<dbReference type="PROSITE" id="PS00627">
    <property type="entry name" value="GHMP_KINASES_ATP"/>
    <property type="match status" value="1"/>
</dbReference>
<dbReference type="InterPro" id="IPR006203">
    <property type="entry name" value="GHMP_knse_ATP-bd_CS"/>
</dbReference>
<keyword evidence="8 13" id="KW-0547">Nucleotide-binding</keyword>
<dbReference type="PRINTS" id="PR00958">
    <property type="entry name" value="HOMSERKINASE"/>
</dbReference>
<evidence type="ECO:0000256" key="4">
    <source>
        <dbReference type="ARBA" id="ARBA00017858"/>
    </source>
</evidence>
<keyword evidence="7 13" id="KW-0791">Threonine biosynthesis</keyword>
<dbReference type="Proteomes" id="UP001275436">
    <property type="component" value="Unassembled WGS sequence"/>
</dbReference>
<evidence type="ECO:0000256" key="3">
    <source>
        <dbReference type="ARBA" id="ARBA00012078"/>
    </source>
</evidence>
<comment type="caution">
    <text evidence="16">The sequence shown here is derived from an EMBL/GenBank/DDBJ whole genome shotgun (WGS) entry which is preliminary data.</text>
</comment>
<evidence type="ECO:0000256" key="13">
    <source>
        <dbReference type="HAMAP-Rule" id="MF_00384"/>
    </source>
</evidence>
<dbReference type="Pfam" id="PF00288">
    <property type="entry name" value="GHMP_kinases_N"/>
    <property type="match status" value="1"/>
</dbReference>
<dbReference type="InterPro" id="IPR020568">
    <property type="entry name" value="Ribosomal_Su5_D2-typ_SF"/>
</dbReference>
<dbReference type="GO" id="GO:0016301">
    <property type="term" value="F:kinase activity"/>
    <property type="evidence" value="ECO:0007669"/>
    <property type="project" value="UniProtKB-KW"/>
</dbReference>
<evidence type="ECO:0000256" key="12">
    <source>
        <dbReference type="ARBA" id="ARBA00049954"/>
    </source>
</evidence>
<dbReference type="NCBIfam" id="TIGR00191">
    <property type="entry name" value="thrB"/>
    <property type="match status" value="1"/>
</dbReference>
<evidence type="ECO:0000256" key="8">
    <source>
        <dbReference type="ARBA" id="ARBA00022741"/>
    </source>
</evidence>
<dbReference type="SUPFAM" id="SSF55060">
    <property type="entry name" value="GHMP Kinase, C-terminal domain"/>
    <property type="match status" value="1"/>
</dbReference>
<evidence type="ECO:0000256" key="1">
    <source>
        <dbReference type="ARBA" id="ARBA00005015"/>
    </source>
</evidence>
<keyword evidence="5 13" id="KW-0028">Amino-acid biosynthesis</keyword>
<keyword evidence="17" id="KW-1185">Reference proteome</keyword>